<feature type="compositionally biased region" description="Polar residues" evidence="2">
    <location>
        <begin position="59"/>
        <end position="85"/>
    </location>
</feature>
<feature type="domain" description="Ternary complex factor MIP1 leucine-zipper" evidence="4">
    <location>
        <begin position="83"/>
        <end position="163"/>
    </location>
</feature>
<protein>
    <recommendedName>
        <fullName evidence="7">DUF547 domain-containing protein</fullName>
    </recommendedName>
</protein>
<evidence type="ECO:0000259" key="3">
    <source>
        <dbReference type="Pfam" id="PF04784"/>
    </source>
</evidence>
<feature type="region of interest" description="Disordered" evidence="2">
    <location>
        <begin position="53"/>
        <end position="85"/>
    </location>
</feature>
<dbReference type="Proteomes" id="UP001151287">
    <property type="component" value="Unassembled WGS sequence"/>
</dbReference>
<evidence type="ECO:0000313" key="6">
    <source>
        <dbReference type="Proteomes" id="UP001151287"/>
    </source>
</evidence>
<dbReference type="InterPro" id="IPR025757">
    <property type="entry name" value="MIP1_Leuzipper"/>
</dbReference>
<evidence type="ECO:0000256" key="1">
    <source>
        <dbReference type="SAM" id="Coils"/>
    </source>
</evidence>
<dbReference type="PANTHER" id="PTHR23054:SF26">
    <property type="entry name" value="ELECTRON TRANSPORTER"/>
    <property type="match status" value="1"/>
</dbReference>
<reference evidence="5" key="1">
    <citation type="journal article" date="2022" name="Cell">
        <title>Repeat-based holocentromeres influence genome architecture and karyotype evolution.</title>
        <authorList>
            <person name="Hofstatter P.G."/>
            <person name="Thangavel G."/>
            <person name="Lux T."/>
            <person name="Neumann P."/>
            <person name="Vondrak T."/>
            <person name="Novak P."/>
            <person name="Zhang M."/>
            <person name="Costa L."/>
            <person name="Castellani M."/>
            <person name="Scott A."/>
            <person name="Toegelov H."/>
            <person name="Fuchs J."/>
            <person name="Mata-Sucre Y."/>
            <person name="Dias Y."/>
            <person name="Vanzela A.L.L."/>
            <person name="Huettel B."/>
            <person name="Almeida C.C.S."/>
            <person name="Simkova H."/>
            <person name="Souza G."/>
            <person name="Pedrosa-Harand A."/>
            <person name="Macas J."/>
            <person name="Mayer K.F.X."/>
            <person name="Houben A."/>
            <person name="Marques A."/>
        </authorList>
    </citation>
    <scope>NUCLEOTIDE SEQUENCE</scope>
    <source>
        <strain evidence="5">RhyBre1mFocal</strain>
    </source>
</reference>
<dbReference type="Pfam" id="PF04784">
    <property type="entry name" value="DUF547"/>
    <property type="match status" value="1"/>
</dbReference>
<dbReference type="Pfam" id="PF14389">
    <property type="entry name" value="Lzipper-MIP1"/>
    <property type="match status" value="1"/>
</dbReference>
<keyword evidence="1" id="KW-0175">Coiled coil</keyword>
<proteinExistence type="predicted"/>
<evidence type="ECO:0000259" key="4">
    <source>
        <dbReference type="Pfam" id="PF14389"/>
    </source>
</evidence>
<keyword evidence="6" id="KW-1185">Reference proteome</keyword>
<dbReference type="AlphaFoldDB" id="A0A9Q0CYI8"/>
<feature type="domain" description="DUF547" evidence="3">
    <location>
        <begin position="361"/>
        <end position="498"/>
    </location>
</feature>
<feature type="compositionally biased region" description="Basic and acidic residues" evidence="2">
    <location>
        <begin position="1"/>
        <end position="14"/>
    </location>
</feature>
<name>A0A9Q0CYI8_9POAL</name>
<accession>A0A9Q0CYI8</accession>
<evidence type="ECO:0000313" key="5">
    <source>
        <dbReference type="EMBL" id="KAJ1702275.1"/>
    </source>
</evidence>
<gene>
    <name evidence="5" type="ORF">LUZ63_002054</name>
</gene>
<evidence type="ECO:0000256" key="2">
    <source>
        <dbReference type="SAM" id="MobiDB-lite"/>
    </source>
</evidence>
<dbReference type="EMBL" id="JAMQYH010000001">
    <property type="protein sequence ID" value="KAJ1702275.1"/>
    <property type="molecule type" value="Genomic_DNA"/>
</dbReference>
<dbReference type="OrthoDB" id="418495at2759"/>
<dbReference type="PANTHER" id="PTHR23054">
    <property type="entry name" value="TERNARY COMPLEX FACTOR MIP1, LEUCINE-ZIPPER-RELATED"/>
    <property type="match status" value="1"/>
</dbReference>
<dbReference type="InterPro" id="IPR006869">
    <property type="entry name" value="DUF547"/>
</dbReference>
<comment type="caution">
    <text evidence="5">The sequence shown here is derived from an EMBL/GenBank/DDBJ whole genome shotgun (WGS) entry which is preliminary data.</text>
</comment>
<organism evidence="5 6">
    <name type="scientific">Rhynchospora breviuscula</name>
    <dbReference type="NCBI Taxonomy" id="2022672"/>
    <lineage>
        <taxon>Eukaryota</taxon>
        <taxon>Viridiplantae</taxon>
        <taxon>Streptophyta</taxon>
        <taxon>Embryophyta</taxon>
        <taxon>Tracheophyta</taxon>
        <taxon>Spermatophyta</taxon>
        <taxon>Magnoliopsida</taxon>
        <taxon>Liliopsida</taxon>
        <taxon>Poales</taxon>
        <taxon>Cyperaceae</taxon>
        <taxon>Cyperoideae</taxon>
        <taxon>Rhynchosporeae</taxon>
        <taxon>Rhynchospora</taxon>
    </lineage>
</organism>
<evidence type="ECO:0008006" key="7">
    <source>
        <dbReference type="Google" id="ProtNLM"/>
    </source>
</evidence>
<feature type="compositionally biased region" description="Basic and acidic residues" evidence="2">
    <location>
        <begin position="28"/>
        <end position="38"/>
    </location>
</feature>
<sequence length="583" mass="65183">MGKEMEREVKKHGENAGSCLLYHRRSKSASDRKSELSKHEAFRIMEEELCESQSQSSLHTMRSNGTGGSLNQDSGSNTTNASPNHRVSLENDIKKLQSDLHQEKSTRYMLEKAIGRVSCTLSPGHRNFSSQTRELIEEIEMLEEEIANREQHVLSLYRSIFDECMSLPSSSQSSGVTSPAHAKVRKHPTVISSAFCSSKKFPLQHLQVLTSIKESGKGGSGSCVGSVKSKIRDESSDSAKLSNCGSNSGRTSIGRTLKDHLHQCPNKISEEMVKCLAAMYCKVSPNNSSKEGLSNAHSASLSRSATSVTFPRRSRGEQFCLFSSGVSGKAPSGEYQPPNASHSLSSYRMLVEQLEGVDLSLLQDGAKTAFWINVYNSLIMHAYLVYGTPQSPLRRTAVFHKAAYNIGGHMVTADSIERSFLGFHTPRVGRWFENILSNAMRRRSKDEKHILESNLCLVNTDLYAFFGLCTGASSDPMVRMYTVKNVATELENAKREYIQANVVVKSQKKILLPRILERYAKEASLSTQDLLQIVSENVDAELREAMARCMELNKRKKTSQLIEWLPYNTRFMYIFNKDLIERT</sequence>
<feature type="region of interest" description="Disordered" evidence="2">
    <location>
        <begin position="1"/>
        <end position="38"/>
    </location>
</feature>
<feature type="coiled-coil region" evidence="1">
    <location>
        <begin position="86"/>
        <end position="152"/>
    </location>
</feature>